<dbReference type="Pfam" id="PF02889">
    <property type="entry name" value="Sec63"/>
    <property type="match status" value="1"/>
</dbReference>
<dbReference type="InterPro" id="IPR014001">
    <property type="entry name" value="Helicase_ATP-bd"/>
</dbReference>
<evidence type="ECO:0000313" key="13">
    <source>
        <dbReference type="EMBL" id="RCK67689.1"/>
    </source>
</evidence>
<dbReference type="InterPro" id="IPR011545">
    <property type="entry name" value="DEAD/DEAH_box_helicase_dom"/>
</dbReference>
<name>A0A367YQ67_9ASCO</name>
<evidence type="ECO:0000259" key="12">
    <source>
        <dbReference type="PROSITE" id="PS51194"/>
    </source>
</evidence>
<dbReference type="EC" id="5.6.2.4" evidence="9"/>
<dbReference type="Gene3D" id="1.10.10.10">
    <property type="entry name" value="Winged helix-like DNA-binding domain superfamily/Winged helix DNA-binding domain"/>
    <property type="match status" value="1"/>
</dbReference>
<organism evidence="13 14">
    <name type="scientific">Candida viswanathii</name>
    <dbReference type="NCBI Taxonomy" id="5486"/>
    <lineage>
        <taxon>Eukaryota</taxon>
        <taxon>Fungi</taxon>
        <taxon>Dikarya</taxon>
        <taxon>Ascomycota</taxon>
        <taxon>Saccharomycotina</taxon>
        <taxon>Pichiomycetes</taxon>
        <taxon>Debaryomycetaceae</taxon>
        <taxon>Candida/Lodderomyces clade</taxon>
        <taxon>Candida</taxon>
    </lineage>
</organism>
<dbReference type="Gene3D" id="1.10.3380.10">
    <property type="entry name" value="Sec63 N-terminal domain-like domain"/>
    <property type="match status" value="1"/>
</dbReference>
<dbReference type="FunFam" id="1.10.10.10:FF:000012">
    <property type="entry name" value="U5 small nuclear ribonucleoprotein helicase"/>
    <property type="match status" value="1"/>
</dbReference>
<gene>
    <name evidence="13" type="primary">HFM1_0</name>
    <name evidence="13" type="ORF">Cantr_03047</name>
</gene>
<feature type="domain" description="Helicase ATP-binding" evidence="11">
    <location>
        <begin position="96"/>
        <end position="271"/>
    </location>
</feature>
<proteinExistence type="inferred from homology"/>
<evidence type="ECO:0000256" key="6">
    <source>
        <dbReference type="ARBA" id="ARBA00023235"/>
    </source>
</evidence>
<evidence type="ECO:0000256" key="3">
    <source>
        <dbReference type="ARBA" id="ARBA00022801"/>
    </source>
</evidence>
<dbReference type="InterPro" id="IPR004179">
    <property type="entry name" value="Sec63-dom"/>
</dbReference>
<evidence type="ECO:0000256" key="4">
    <source>
        <dbReference type="ARBA" id="ARBA00022806"/>
    </source>
</evidence>
<dbReference type="GO" id="GO:0043138">
    <property type="term" value="F:3'-5' DNA helicase activity"/>
    <property type="evidence" value="ECO:0007669"/>
    <property type="project" value="UniProtKB-EC"/>
</dbReference>
<dbReference type="SUPFAM" id="SSF46785">
    <property type="entry name" value="Winged helix' DNA-binding domain"/>
    <property type="match status" value="1"/>
</dbReference>
<comment type="catalytic activity">
    <reaction evidence="10">
        <text>ATP + H2O = ADP + phosphate + H(+)</text>
        <dbReference type="Rhea" id="RHEA:13065"/>
        <dbReference type="ChEBI" id="CHEBI:15377"/>
        <dbReference type="ChEBI" id="CHEBI:15378"/>
        <dbReference type="ChEBI" id="CHEBI:30616"/>
        <dbReference type="ChEBI" id="CHEBI:43474"/>
        <dbReference type="ChEBI" id="CHEBI:456216"/>
        <dbReference type="EC" id="5.6.2.4"/>
    </reaction>
</comment>
<dbReference type="FunFam" id="1.10.3380.10:FF:000012">
    <property type="entry name" value="DEAD/DEAH box DNA helicase"/>
    <property type="match status" value="1"/>
</dbReference>
<keyword evidence="6" id="KW-0413">Isomerase</keyword>
<dbReference type="AlphaFoldDB" id="A0A367YQ67"/>
<evidence type="ECO:0000313" key="14">
    <source>
        <dbReference type="Proteomes" id="UP000253472"/>
    </source>
</evidence>
<keyword evidence="4 13" id="KW-0347">Helicase</keyword>
<dbReference type="OrthoDB" id="5575at2759"/>
<dbReference type="InterPro" id="IPR036390">
    <property type="entry name" value="WH_DNA-bd_sf"/>
</dbReference>
<evidence type="ECO:0000256" key="2">
    <source>
        <dbReference type="ARBA" id="ARBA00022741"/>
    </source>
</evidence>
<evidence type="ECO:0000256" key="8">
    <source>
        <dbReference type="ARBA" id="ARBA00034617"/>
    </source>
</evidence>
<protein>
    <recommendedName>
        <fullName evidence="9">DNA 3'-5' helicase</fullName>
        <ecNumber evidence="9">5.6.2.4</ecNumber>
    </recommendedName>
</protein>
<dbReference type="InterPro" id="IPR001650">
    <property type="entry name" value="Helicase_C-like"/>
</dbReference>
<dbReference type="InterPro" id="IPR027417">
    <property type="entry name" value="P-loop_NTPase"/>
</dbReference>
<dbReference type="PANTHER" id="PTHR47835:SF3">
    <property type="entry name" value="HELICASE FOR MEIOSIS 1"/>
    <property type="match status" value="1"/>
</dbReference>
<dbReference type="GO" id="GO:0005524">
    <property type="term" value="F:ATP binding"/>
    <property type="evidence" value="ECO:0007669"/>
    <property type="project" value="UniProtKB-KW"/>
</dbReference>
<evidence type="ECO:0000256" key="5">
    <source>
        <dbReference type="ARBA" id="ARBA00022840"/>
    </source>
</evidence>
<dbReference type="InterPro" id="IPR057842">
    <property type="entry name" value="WH_MER3"/>
</dbReference>
<keyword evidence="14" id="KW-1185">Reference proteome</keyword>
<dbReference type="GO" id="GO:0016787">
    <property type="term" value="F:hydrolase activity"/>
    <property type="evidence" value="ECO:0007669"/>
    <property type="project" value="UniProtKB-KW"/>
</dbReference>
<evidence type="ECO:0000256" key="10">
    <source>
        <dbReference type="ARBA" id="ARBA00048988"/>
    </source>
</evidence>
<dbReference type="STRING" id="5486.A0A367YQ67"/>
<dbReference type="SMART" id="SM00973">
    <property type="entry name" value="Sec63"/>
    <property type="match status" value="1"/>
</dbReference>
<comment type="similarity">
    <text evidence="1">Belongs to the helicase family. SKI2 subfamily.</text>
</comment>
<keyword evidence="7" id="KW-0469">Meiosis</keyword>
<dbReference type="Gene3D" id="3.40.50.300">
    <property type="entry name" value="P-loop containing nucleotide triphosphate hydrolases"/>
    <property type="match status" value="2"/>
</dbReference>
<dbReference type="PROSITE" id="PS51194">
    <property type="entry name" value="HELICASE_CTER"/>
    <property type="match status" value="1"/>
</dbReference>
<dbReference type="SMART" id="SM00487">
    <property type="entry name" value="DEXDc"/>
    <property type="match status" value="1"/>
</dbReference>
<dbReference type="Pfam" id="PF00270">
    <property type="entry name" value="DEAD"/>
    <property type="match status" value="1"/>
</dbReference>
<accession>A0A367YQ67</accession>
<evidence type="ECO:0000259" key="11">
    <source>
        <dbReference type="PROSITE" id="PS51192"/>
    </source>
</evidence>
<dbReference type="InterPro" id="IPR052247">
    <property type="entry name" value="Meiotic_Crossover_Helicase"/>
</dbReference>
<dbReference type="Proteomes" id="UP000253472">
    <property type="component" value="Unassembled WGS sequence"/>
</dbReference>
<dbReference type="GO" id="GO:0051321">
    <property type="term" value="P:meiotic cell cycle"/>
    <property type="evidence" value="ECO:0007669"/>
    <property type="project" value="UniProtKB-KW"/>
</dbReference>
<dbReference type="PROSITE" id="PS51192">
    <property type="entry name" value="HELICASE_ATP_BIND_1"/>
    <property type="match status" value="1"/>
</dbReference>
<keyword evidence="5" id="KW-0067">ATP-binding</keyword>
<dbReference type="SUPFAM" id="SSF158702">
    <property type="entry name" value="Sec63 N-terminal domain-like"/>
    <property type="match status" value="1"/>
</dbReference>
<dbReference type="EMBL" id="QLNQ01000001">
    <property type="protein sequence ID" value="RCK67689.1"/>
    <property type="molecule type" value="Genomic_DNA"/>
</dbReference>
<comment type="caution">
    <text evidence="13">The sequence shown here is derived from an EMBL/GenBank/DDBJ whole genome shotgun (WGS) entry which is preliminary data.</text>
</comment>
<sequence length="1222" mass="138283">MASQAIPTVAPHFSQLASQKPRQPLPLLPIKPGQPLVAKTNLNQFRYSAKEAKVQQTPQTTPNPFLVRLGVDVLPYDHRCVFPFKEFNEMQSKAFPIVYNSQGNCVISSPTGSGKTVLFELAILREFSNSLADPDFKVLYLAPTKALCSEKLEDWNKKFSQLNITVGILTGDSTFKEAENVRKSNIIISTPEKWDMITRKWKDYSKLFGLIKLLLVDEIHILKDTRGSTLEVVVTRMKRICIGLRILAISATVANAEDISKWIKLDDESSLPAETLCFGEEFRAVQLFKIVYGYKPNSDNDFQFDMLLNSKLIEVINQHSKGKPVLIFCPTRNSCQGTAKFLFNNLNGSGGAQLKLKDHDDATYAAKGIAYHHAGLVYADRKQIEHAFLNGGLKVLCSTSTLAVGINLPAYLVIIKGTKCWAESCFQEYAETDILQMVGRAGRPQFESEGVAVIMTTAKLKSKYERLVKGTEKVESSLHLNFTEHLAAEIAVGVIKNVDDALVWLKTTYLYVRFMLNPGYYALQIPKSSDPEETLATFCRQQADALHKEKMITMDESQSYKITPYGYSMTMHYISFGTMTSMVHAGAKLSISEVLNLIVKSTEFSDLKLKHQEKRLYREINNSPILRYPSKLKELAHHDKVNLIIQFELGGLEFPNYNGAMKLHSSFLGDKFYVFKHIYRLIMALLEVFIEKKDAVSLYNLNYLLRCINGKCWEDSPNELRQLEGVGPVSVKKFCHHNVLSLDDAKSLTNTQIEYYLGLKTGAGSKIKKNIQSLPQLSLSFVFDDEELNANHDGVCISLTVTIDVLNATAAANWRNKLVYIHLITDTSSGELLDFRRIPISKFKNSGSKSYHVSGEITSLNMNVRCHASADCIASVQTSSSISVHSHLSEFTLQNFAQRIEDVDFTELDEEDDDIKKLFSIEPKTTESTLKIEVVDLDTELDKEVQENEVAAATQRDPEEHVISSQREKLPNDRKLLPNGNYECNHFCKDKLKCRHLCCREGLPPKAVKRRPTEPEHMGEPVAQPSMEVTMVPAVKHVKTPEPVIEEVKKAKPLAKKSLKLKRKNVPFKRTLFDDSDPEEISSLDAIMQYGVHKKQRKPTERRVFSIDESEQQRVTPRERELQENLNSEVANILDESIFDDTVWLDNLETSQQKAKSPVVKPLVMGDTDSLFHYQCTDLDVPQVEVTNLPIDKRQIQKELPKQEYHKEMLQEILGFDLDLDL</sequence>
<dbReference type="Pfam" id="PF23445">
    <property type="entry name" value="WHD_SNRNP200"/>
    <property type="match status" value="1"/>
</dbReference>
<dbReference type="InterPro" id="IPR036388">
    <property type="entry name" value="WH-like_DNA-bd_sf"/>
</dbReference>
<evidence type="ECO:0000256" key="1">
    <source>
        <dbReference type="ARBA" id="ARBA00010140"/>
    </source>
</evidence>
<keyword evidence="3" id="KW-0378">Hydrolase</keyword>
<reference evidence="13 14" key="1">
    <citation type="submission" date="2018-06" db="EMBL/GenBank/DDBJ databases">
        <title>Whole genome sequencing of Candida tropicalis (genome annotated by CSBL at Korea University).</title>
        <authorList>
            <person name="Ahn J."/>
        </authorList>
    </citation>
    <scope>NUCLEOTIDE SEQUENCE [LARGE SCALE GENOMIC DNA]</scope>
    <source>
        <strain evidence="13 14">ATCC 20962</strain>
    </source>
</reference>
<dbReference type="SMART" id="SM00490">
    <property type="entry name" value="HELICc"/>
    <property type="match status" value="1"/>
</dbReference>
<evidence type="ECO:0000256" key="7">
    <source>
        <dbReference type="ARBA" id="ARBA00023254"/>
    </source>
</evidence>
<keyword evidence="2" id="KW-0547">Nucleotide-binding</keyword>
<dbReference type="Pfam" id="PF00271">
    <property type="entry name" value="Helicase_C"/>
    <property type="match status" value="1"/>
</dbReference>
<evidence type="ECO:0000256" key="9">
    <source>
        <dbReference type="ARBA" id="ARBA00034808"/>
    </source>
</evidence>
<comment type="catalytic activity">
    <reaction evidence="8">
        <text>Couples ATP hydrolysis with the unwinding of duplex DNA by translocating in the 3'-5' direction.</text>
        <dbReference type="EC" id="5.6.2.4"/>
    </reaction>
</comment>
<dbReference type="GO" id="GO:0003676">
    <property type="term" value="F:nucleic acid binding"/>
    <property type="evidence" value="ECO:0007669"/>
    <property type="project" value="InterPro"/>
</dbReference>
<dbReference type="PANTHER" id="PTHR47835">
    <property type="entry name" value="HFM1, ATP DEPENDENT DNA HELICASE HOMOLOG"/>
    <property type="match status" value="1"/>
</dbReference>
<dbReference type="SUPFAM" id="SSF52540">
    <property type="entry name" value="P-loop containing nucleoside triphosphate hydrolases"/>
    <property type="match status" value="1"/>
</dbReference>
<feature type="domain" description="Helicase C-terminal" evidence="12">
    <location>
        <begin position="307"/>
        <end position="490"/>
    </location>
</feature>
<dbReference type="CDD" id="cd18795">
    <property type="entry name" value="SF2_C_Ski2"/>
    <property type="match status" value="1"/>
</dbReference>